<keyword evidence="4 6" id="KW-0472">Membrane</keyword>
<keyword evidence="9" id="KW-1185">Reference proteome</keyword>
<feature type="transmembrane region" description="Helical" evidence="6">
    <location>
        <begin position="350"/>
        <end position="376"/>
    </location>
</feature>
<dbReference type="GO" id="GO:0005886">
    <property type="term" value="C:plasma membrane"/>
    <property type="evidence" value="ECO:0007669"/>
    <property type="project" value="UniProtKB-SubCell"/>
</dbReference>
<dbReference type="InterPro" id="IPR011701">
    <property type="entry name" value="MFS"/>
</dbReference>
<dbReference type="OrthoDB" id="9781469at2"/>
<dbReference type="Gene3D" id="1.20.1250.20">
    <property type="entry name" value="MFS general substrate transporter like domains"/>
    <property type="match status" value="1"/>
</dbReference>
<feature type="transmembrane region" description="Helical" evidence="6">
    <location>
        <begin position="290"/>
        <end position="312"/>
    </location>
</feature>
<feature type="transmembrane region" description="Helical" evidence="6">
    <location>
        <begin position="467"/>
        <end position="487"/>
    </location>
</feature>
<evidence type="ECO:0000313" key="9">
    <source>
        <dbReference type="Proteomes" id="UP000032254"/>
    </source>
</evidence>
<feature type="transmembrane region" description="Helical" evidence="6">
    <location>
        <begin position="397"/>
        <end position="418"/>
    </location>
</feature>
<feature type="transmembrane region" description="Helical" evidence="6">
    <location>
        <begin position="130"/>
        <end position="152"/>
    </location>
</feature>
<feature type="transmembrane region" description="Helical" evidence="6">
    <location>
        <begin position="260"/>
        <end position="284"/>
    </location>
</feature>
<dbReference type="Proteomes" id="UP000032254">
    <property type="component" value="Unassembled WGS sequence"/>
</dbReference>
<sequence length="531" mass="51583">MRRWFPLTAVCLGTFMLLVDVTVVTVALPDMVRDLDASFGAVQWVVDAYALALAALVLGAGAVADRVGHRVTYLAGVVVFALSSLACGLAPGAQGLVAARAAQGLGAAAMFATTFALLDGAYAGRDRGAAYGVWGAVSGASAAVGPVLGGLLTEGVSWHWIFFVNLPVSAVALGLGARTLPAGRPAVGGRVDVGGVVVFAVAAGCATYALIRAAEAGWSDAVVWAAAGAAAVLLAGFAVVEWRVRQPMFDLALLRDRAFVAVLLAGLLLTFAAFAPLAYSMIWLQSVLGLGPVGAGLTGLPMSVVAFVVSAVSGRALHGRRPGLVIGGGLLCVGVGSAVTAVLVRGAAGWPALVPGGAVIGVGVGLATPALGAVAMSLVPAARGGMAAGAVNTCRQLGFAFGIAALGSVFAAGARGVLQARGVADAAGVAHAVAGGRVSGLLGAVPPEGRELLAGATRAAAVGGVRASFAVAAGVGIGAGLLVLGLLRAGAGGRVPGAGAGGDLPGDGGGGNKPGDAGVGSSRDRRTPVSP</sequence>
<accession>A0A0D0UQ00</accession>
<comment type="subcellular location">
    <subcellularLocation>
        <location evidence="1">Cell membrane</location>
        <topology evidence="1">Multi-pass membrane protein</topology>
    </subcellularLocation>
</comment>
<feature type="transmembrane region" description="Helical" evidence="6">
    <location>
        <begin position="324"/>
        <end position="344"/>
    </location>
</feature>
<dbReference type="PATRIC" id="fig|47853.6.peg.5102"/>
<organism evidence="8 9">
    <name type="scientific">Micromonospora haikouensis</name>
    <dbReference type="NCBI Taxonomy" id="686309"/>
    <lineage>
        <taxon>Bacteria</taxon>
        <taxon>Bacillati</taxon>
        <taxon>Actinomycetota</taxon>
        <taxon>Actinomycetes</taxon>
        <taxon>Micromonosporales</taxon>
        <taxon>Micromonosporaceae</taxon>
        <taxon>Micromonospora</taxon>
    </lineage>
</organism>
<evidence type="ECO:0000256" key="5">
    <source>
        <dbReference type="SAM" id="MobiDB-lite"/>
    </source>
</evidence>
<proteinExistence type="predicted"/>
<reference evidence="8 9" key="1">
    <citation type="submission" date="2015-01" db="EMBL/GenBank/DDBJ databases">
        <title>Sequencing and annotation of Micromonospora carbonacea strain JXNU-1 genome.</title>
        <authorList>
            <person name="Long Z."/>
            <person name="Huang Y."/>
            <person name="Jiang Y."/>
        </authorList>
    </citation>
    <scope>NUCLEOTIDE SEQUENCE [LARGE SCALE GENOMIC DNA]</scope>
    <source>
        <strain evidence="8 9">JXNU-1</strain>
    </source>
</reference>
<evidence type="ECO:0000256" key="6">
    <source>
        <dbReference type="SAM" id="Phobius"/>
    </source>
</evidence>
<feature type="transmembrane region" description="Helical" evidence="6">
    <location>
        <begin position="158"/>
        <end position="177"/>
    </location>
</feature>
<dbReference type="CDD" id="cd17321">
    <property type="entry name" value="MFS_MMR_MDR_like"/>
    <property type="match status" value="1"/>
</dbReference>
<gene>
    <name evidence="8" type="ORF">TK50_24340</name>
</gene>
<dbReference type="InterPro" id="IPR020846">
    <property type="entry name" value="MFS_dom"/>
</dbReference>
<dbReference type="GeneID" id="301307171"/>
<evidence type="ECO:0000256" key="1">
    <source>
        <dbReference type="ARBA" id="ARBA00004651"/>
    </source>
</evidence>
<feature type="transmembrane region" description="Helical" evidence="6">
    <location>
        <begin position="221"/>
        <end position="240"/>
    </location>
</feature>
<dbReference type="RefSeq" id="WP_043967431.1">
    <property type="nucleotide sequence ID" value="NZ_JBEZEN010000015.1"/>
</dbReference>
<dbReference type="AlphaFoldDB" id="A0A0D0UQ00"/>
<evidence type="ECO:0000259" key="7">
    <source>
        <dbReference type="PROSITE" id="PS50850"/>
    </source>
</evidence>
<dbReference type="SUPFAM" id="SSF103473">
    <property type="entry name" value="MFS general substrate transporter"/>
    <property type="match status" value="1"/>
</dbReference>
<evidence type="ECO:0000256" key="2">
    <source>
        <dbReference type="ARBA" id="ARBA00022692"/>
    </source>
</evidence>
<dbReference type="GO" id="GO:0022857">
    <property type="term" value="F:transmembrane transporter activity"/>
    <property type="evidence" value="ECO:0007669"/>
    <property type="project" value="InterPro"/>
</dbReference>
<feature type="transmembrane region" description="Helical" evidence="6">
    <location>
        <begin position="189"/>
        <end position="209"/>
    </location>
</feature>
<feature type="transmembrane region" description="Helical" evidence="6">
    <location>
        <begin position="97"/>
        <end position="118"/>
    </location>
</feature>
<feature type="transmembrane region" description="Helical" evidence="6">
    <location>
        <begin position="71"/>
        <end position="91"/>
    </location>
</feature>
<comment type="caution">
    <text evidence="8">The sequence shown here is derived from an EMBL/GenBank/DDBJ whole genome shotgun (WGS) entry which is preliminary data.</text>
</comment>
<dbReference type="PANTHER" id="PTHR42718">
    <property type="entry name" value="MAJOR FACILITATOR SUPERFAMILY MULTIDRUG TRANSPORTER MFSC"/>
    <property type="match status" value="1"/>
</dbReference>
<dbReference type="PROSITE" id="PS50850">
    <property type="entry name" value="MFS"/>
    <property type="match status" value="1"/>
</dbReference>
<evidence type="ECO:0000256" key="4">
    <source>
        <dbReference type="ARBA" id="ARBA00023136"/>
    </source>
</evidence>
<dbReference type="EMBL" id="JXSX01000003">
    <property type="protein sequence ID" value="KIR60942.1"/>
    <property type="molecule type" value="Genomic_DNA"/>
</dbReference>
<feature type="transmembrane region" description="Helical" evidence="6">
    <location>
        <begin position="41"/>
        <end position="64"/>
    </location>
</feature>
<protein>
    <submittedName>
        <fullName evidence="8">Multidrug MFS transporter</fullName>
    </submittedName>
</protein>
<evidence type="ECO:0000313" key="8">
    <source>
        <dbReference type="EMBL" id="KIR60942.1"/>
    </source>
</evidence>
<name>A0A0D0UQ00_9ACTN</name>
<keyword evidence="2 6" id="KW-0812">Transmembrane</keyword>
<dbReference type="PRINTS" id="PR01036">
    <property type="entry name" value="TCRTETB"/>
</dbReference>
<keyword evidence="3 6" id="KW-1133">Transmembrane helix</keyword>
<feature type="compositionally biased region" description="Basic and acidic residues" evidence="5">
    <location>
        <begin position="522"/>
        <end position="531"/>
    </location>
</feature>
<evidence type="ECO:0000256" key="3">
    <source>
        <dbReference type="ARBA" id="ARBA00022989"/>
    </source>
</evidence>
<dbReference type="Gene3D" id="1.20.1720.10">
    <property type="entry name" value="Multidrug resistance protein D"/>
    <property type="match status" value="1"/>
</dbReference>
<feature type="region of interest" description="Disordered" evidence="5">
    <location>
        <begin position="497"/>
        <end position="531"/>
    </location>
</feature>
<dbReference type="InterPro" id="IPR036259">
    <property type="entry name" value="MFS_trans_sf"/>
</dbReference>
<feature type="domain" description="Major facilitator superfamily (MFS) profile" evidence="7">
    <location>
        <begin position="6"/>
        <end position="491"/>
    </location>
</feature>
<dbReference type="PANTHER" id="PTHR42718:SF49">
    <property type="entry name" value="EXPORT PROTEIN"/>
    <property type="match status" value="1"/>
</dbReference>
<dbReference type="Pfam" id="PF07690">
    <property type="entry name" value="MFS_1"/>
    <property type="match status" value="1"/>
</dbReference>
<feature type="compositionally biased region" description="Gly residues" evidence="5">
    <location>
        <begin position="497"/>
        <end position="513"/>
    </location>
</feature>